<proteinExistence type="predicted"/>
<dbReference type="InterPro" id="IPR050194">
    <property type="entry name" value="Glycosyltransferase_grp1"/>
</dbReference>
<evidence type="ECO:0000313" key="3">
    <source>
        <dbReference type="EMBL" id="CAB4337943.1"/>
    </source>
</evidence>
<sequence>MKVLVVAEFYPRRDDPVLGIWAHRQAQAAIAAGAEVRVVVLHRVVPPASTPLLRRLPAAISLANHPKRSQLDGVTVDYVRYASPPKSRSYATWGGWAAKPLARALKRIGSDFKFDLVHAHNAVPAADAAIKAGISAPLVVSEHGADVFYTAAKSQEGRDAVRAAFGRASLVIANSEGIAEQCASLGAAEIDVVHLGTSLPAQRQPKPQHPTLVTVAHLASRKRHGDVLRALWVLRDKHPQLRYLIIGDGPERQALEQLADQLGLLGRVEFAGQLDHGEAQERARGCSLFVMPSVDEAFGVAYIEAMAGWLPAIGSVGEAGPTEIRRYGEGMRIVPPADIERLAERLDEMLASPALLADLGLKARATIERSFSWEACGAATIAAYERALGQ</sequence>
<dbReference type="SUPFAM" id="SSF53756">
    <property type="entry name" value="UDP-Glycosyltransferase/glycogen phosphorylase"/>
    <property type="match status" value="1"/>
</dbReference>
<accession>A0A6J5ZEC0</accession>
<dbReference type="Pfam" id="PF13439">
    <property type="entry name" value="Glyco_transf_4"/>
    <property type="match status" value="1"/>
</dbReference>
<evidence type="ECO:0000259" key="1">
    <source>
        <dbReference type="Pfam" id="PF00534"/>
    </source>
</evidence>
<evidence type="ECO:0000259" key="2">
    <source>
        <dbReference type="Pfam" id="PF13439"/>
    </source>
</evidence>
<name>A0A6J5ZEC0_9ZZZZ</name>
<dbReference type="EMBL" id="CAESAN010000017">
    <property type="protein sequence ID" value="CAB4337943.1"/>
    <property type="molecule type" value="Genomic_DNA"/>
</dbReference>
<reference evidence="3" key="1">
    <citation type="submission" date="2020-05" db="EMBL/GenBank/DDBJ databases">
        <authorList>
            <person name="Chiriac C."/>
            <person name="Salcher M."/>
            <person name="Ghai R."/>
            <person name="Kavagutti S V."/>
        </authorList>
    </citation>
    <scope>NUCLEOTIDE SEQUENCE</scope>
</reference>
<dbReference type="PANTHER" id="PTHR45947">
    <property type="entry name" value="SULFOQUINOVOSYL TRANSFERASE SQD2"/>
    <property type="match status" value="1"/>
</dbReference>
<feature type="domain" description="Glycosyl transferase family 1" evidence="1">
    <location>
        <begin position="203"/>
        <end position="364"/>
    </location>
</feature>
<gene>
    <name evidence="3" type="ORF">UFOPK3547_00327</name>
</gene>
<dbReference type="AlphaFoldDB" id="A0A6J5ZEC0"/>
<dbReference type="InterPro" id="IPR028098">
    <property type="entry name" value="Glyco_trans_4-like_N"/>
</dbReference>
<feature type="domain" description="Glycosyltransferase subfamily 4-like N-terminal" evidence="2">
    <location>
        <begin position="22"/>
        <end position="197"/>
    </location>
</feature>
<dbReference type="InterPro" id="IPR001296">
    <property type="entry name" value="Glyco_trans_1"/>
</dbReference>
<dbReference type="Gene3D" id="3.40.50.2000">
    <property type="entry name" value="Glycogen Phosphorylase B"/>
    <property type="match status" value="2"/>
</dbReference>
<dbReference type="GO" id="GO:0016757">
    <property type="term" value="F:glycosyltransferase activity"/>
    <property type="evidence" value="ECO:0007669"/>
    <property type="project" value="InterPro"/>
</dbReference>
<organism evidence="3">
    <name type="scientific">freshwater metagenome</name>
    <dbReference type="NCBI Taxonomy" id="449393"/>
    <lineage>
        <taxon>unclassified sequences</taxon>
        <taxon>metagenomes</taxon>
        <taxon>ecological metagenomes</taxon>
    </lineage>
</organism>
<protein>
    <submittedName>
        <fullName evidence="3">Unannotated protein</fullName>
    </submittedName>
</protein>
<dbReference type="Pfam" id="PF00534">
    <property type="entry name" value="Glycos_transf_1"/>
    <property type="match status" value="1"/>
</dbReference>
<dbReference type="PANTHER" id="PTHR45947:SF3">
    <property type="entry name" value="SULFOQUINOVOSYL TRANSFERASE SQD2"/>
    <property type="match status" value="1"/>
</dbReference>